<feature type="domain" description="LpxI N-terminal" evidence="2">
    <location>
        <begin position="9"/>
        <end position="138"/>
    </location>
</feature>
<dbReference type="STRING" id="665467.SAMN02982931_00975"/>
<name>A0A1G6AXP1_9HYPH</name>
<evidence type="ECO:0000259" key="1">
    <source>
        <dbReference type="Pfam" id="PF06230"/>
    </source>
</evidence>
<evidence type="ECO:0000313" key="4">
    <source>
        <dbReference type="Proteomes" id="UP000199071"/>
    </source>
</evidence>
<dbReference type="PANTHER" id="PTHR39962:SF1">
    <property type="entry name" value="LPXI FAMILY PROTEIN"/>
    <property type="match status" value="1"/>
</dbReference>
<protein>
    <recommendedName>
        <fullName evidence="5">UDP-2,3-diacylglucosamine pyrophosphatase LpxI</fullName>
    </recommendedName>
</protein>
<dbReference type="OrthoDB" id="9789836at2"/>
<gene>
    <name evidence="3" type="ORF">SAMN02982931_00975</name>
</gene>
<dbReference type="InterPro" id="IPR010415">
    <property type="entry name" value="LpxI_C"/>
</dbReference>
<accession>A0A1G6AXP1</accession>
<dbReference type="Gene3D" id="3.40.140.80">
    <property type="match status" value="1"/>
</dbReference>
<dbReference type="PANTHER" id="PTHR39962">
    <property type="entry name" value="BLL4848 PROTEIN"/>
    <property type="match status" value="1"/>
</dbReference>
<evidence type="ECO:0000313" key="3">
    <source>
        <dbReference type="EMBL" id="SDB13003.1"/>
    </source>
</evidence>
<dbReference type="RefSeq" id="WP_090875108.1">
    <property type="nucleotide sequence ID" value="NZ_FMXQ01000002.1"/>
</dbReference>
<dbReference type="AlphaFoldDB" id="A0A1G6AXP1"/>
<proteinExistence type="predicted"/>
<feature type="domain" description="LpxI C-terminal" evidence="1">
    <location>
        <begin position="142"/>
        <end position="278"/>
    </location>
</feature>
<dbReference type="Pfam" id="PF06230">
    <property type="entry name" value="LpxI_C"/>
    <property type="match status" value="1"/>
</dbReference>
<organism evidence="3 4">
    <name type="scientific">Bauldia litoralis</name>
    <dbReference type="NCBI Taxonomy" id="665467"/>
    <lineage>
        <taxon>Bacteria</taxon>
        <taxon>Pseudomonadati</taxon>
        <taxon>Pseudomonadota</taxon>
        <taxon>Alphaproteobacteria</taxon>
        <taxon>Hyphomicrobiales</taxon>
        <taxon>Kaistiaceae</taxon>
        <taxon>Bauldia</taxon>
    </lineage>
</organism>
<keyword evidence="4" id="KW-1185">Reference proteome</keyword>
<sequence length="288" mass="29776">MAADQGEPIGIVAGGGTVPLHVAEAAIRAGRRPFIVAIDGEADPGIAAYPHEVLKWGQIGRMQAVFVEHGVKELVMIGNIRVRPDFSTFKLDLGALRVIPKVLALLANGDADLLSGVVALMGQLGFTVVGAHEVAPDLVANKGPLGRHTPDKGARRDIARAMRAARAIGVIDAGQGAVAVNGRVVAMEAAEGTDGMIDRVGALRAAGRLKWSGRAGVLAKCAKPQQDLRVDMPTIGPKTVTAAASAGLAGIAVEAGRVMIVDRREVIDLADRSGIFLVGEVTQPEPVA</sequence>
<dbReference type="InterPro" id="IPR041255">
    <property type="entry name" value="LpxI_N"/>
</dbReference>
<dbReference type="Gene3D" id="3.40.50.20">
    <property type="match status" value="1"/>
</dbReference>
<dbReference type="Proteomes" id="UP000199071">
    <property type="component" value="Unassembled WGS sequence"/>
</dbReference>
<dbReference type="EMBL" id="FMXQ01000002">
    <property type="protein sequence ID" value="SDB13003.1"/>
    <property type="molecule type" value="Genomic_DNA"/>
</dbReference>
<dbReference type="Pfam" id="PF17930">
    <property type="entry name" value="LpxI_N"/>
    <property type="match status" value="1"/>
</dbReference>
<evidence type="ECO:0000259" key="2">
    <source>
        <dbReference type="Pfam" id="PF17930"/>
    </source>
</evidence>
<dbReference type="InterPro" id="IPR053174">
    <property type="entry name" value="LpxI"/>
</dbReference>
<evidence type="ECO:0008006" key="5">
    <source>
        <dbReference type="Google" id="ProtNLM"/>
    </source>
</evidence>
<reference evidence="3 4" key="1">
    <citation type="submission" date="2016-10" db="EMBL/GenBank/DDBJ databases">
        <authorList>
            <person name="de Groot N.N."/>
        </authorList>
    </citation>
    <scope>NUCLEOTIDE SEQUENCE [LARGE SCALE GENOMIC DNA]</scope>
    <source>
        <strain evidence="3 4">ATCC 35022</strain>
    </source>
</reference>
<dbReference type="InterPro" id="IPR043167">
    <property type="entry name" value="LpxI_C_sf"/>
</dbReference>